<dbReference type="Gene3D" id="3.30.70.360">
    <property type="match status" value="1"/>
</dbReference>
<dbReference type="CDD" id="cd05672">
    <property type="entry name" value="M20_ACY1L2-like"/>
    <property type="match status" value="1"/>
</dbReference>
<dbReference type="Pfam" id="PF01546">
    <property type="entry name" value="Peptidase_M20"/>
    <property type="match status" value="1"/>
</dbReference>
<dbReference type="InterPro" id="IPR052030">
    <property type="entry name" value="Peptidase_M20/M20A_hydrolases"/>
</dbReference>
<dbReference type="SUPFAM" id="SSF55031">
    <property type="entry name" value="Bacterial exopeptidase dimerisation domain"/>
    <property type="match status" value="1"/>
</dbReference>
<dbReference type="PIRSF" id="PIRSF037226">
    <property type="entry name" value="Amidohydrolase_ACY1L2_prd"/>
    <property type="match status" value="1"/>
</dbReference>
<evidence type="ECO:0000256" key="3">
    <source>
        <dbReference type="SAM" id="MobiDB-lite"/>
    </source>
</evidence>
<dbReference type="InterPro" id="IPR002933">
    <property type="entry name" value="Peptidase_M20"/>
</dbReference>
<dbReference type="SUPFAM" id="SSF53187">
    <property type="entry name" value="Zn-dependent exopeptidases"/>
    <property type="match status" value="1"/>
</dbReference>
<dbReference type="EMBL" id="LFMY01000001">
    <property type="protein sequence ID" value="OKL63801.1"/>
    <property type="molecule type" value="Genomic_DNA"/>
</dbReference>
<dbReference type="NCBIfam" id="TIGR01891">
    <property type="entry name" value="amidohydrolases"/>
    <property type="match status" value="1"/>
</dbReference>
<dbReference type="InterPro" id="IPR017144">
    <property type="entry name" value="Xaa-Arg_dipeptidase"/>
</dbReference>
<proteinExistence type="inferred from homology"/>
<dbReference type="RefSeq" id="XP_020123922.1">
    <property type="nucleotide sequence ID" value="XM_020260331.1"/>
</dbReference>
<dbReference type="Proteomes" id="UP000214365">
    <property type="component" value="Unassembled WGS sequence"/>
</dbReference>
<evidence type="ECO:0000313" key="5">
    <source>
        <dbReference type="Proteomes" id="UP000214365"/>
    </source>
</evidence>
<reference evidence="4 5" key="1">
    <citation type="submission" date="2015-06" db="EMBL/GenBank/DDBJ databases">
        <title>Talaromyces atroroseus IBT 11181 draft genome.</title>
        <authorList>
            <person name="Rasmussen K.B."/>
            <person name="Rasmussen S."/>
            <person name="Petersen B."/>
            <person name="Sicheritz-Ponten T."/>
            <person name="Mortensen U.H."/>
            <person name="Thrane U."/>
        </authorList>
    </citation>
    <scope>NUCLEOTIDE SEQUENCE [LARGE SCALE GENOMIC DNA]</scope>
    <source>
        <strain evidence="4 5">IBT 11181</strain>
    </source>
</reference>
<dbReference type="STRING" id="1441469.A0A225AQA2"/>
<dbReference type="AlphaFoldDB" id="A0A225AQA2"/>
<comment type="caution">
    <text evidence="4">The sequence shown here is derived from an EMBL/GenBank/DDBJ whole genome shotgun (WGS) entry which is preliminary data.</text>
</comment>
<evidence type="ECO:0000256" key="1">
    <source>
        <dbReference type="ARBA" id="ARBA00006247"/>
    </source>
</evidence>
<comment type="similarity">
    <text evidence="1 2">Belongs to the peptidase M20A family.</text>
</comment>
<evidence type="ECO:0000313" key="4">
    <source>
        <dbReference type="EMBL" id="OKL63801.1"/>
    </source>
</evidence>
<evidence type="ECO:0000256" key="2">
    <source>
        <dbReference type="PIRNR" id="PIRNR037226"/>
    </source>
</evidence>
<dbReference type="OrthoDB" id="6119954at2759"/>
<feature type="region of interest" description="Disordered" evidence="3">
    <location>
        <begin position="304"/>
        <end position="331"/>
    </location>
</feature>
<gene>
    <name evidence="4" type="ORF">UA08_00516</name>
</gene>
<dbReference type="Gene3D" id="3.40.630.10">
    <property type="entry name" value="Zn peptidases"/>
    <property type="match status" value="1"/>
</dbReference>
<dbReference type="InterPro" id="IPR017439">
    <property type="entry name" value="Amidohydrolase"/>
</dbReference>
<dbReference type="GO" id="GO:0016805">
    <property type="term" value="F:dipeptidase activity"/>
    <property type="evidence" value="ECO:0007669"/>
    <property type="project" value="InterPro"/>
</dbReference>
<accession>A0A225AQA2</accession>
<organism evidence="4 5">
    <name type="scientific">Talaromyces atroroseus</name>
    <dbReference type="NCBI Taxonomy" id="1441469"/>
    <lineage>
        <taxon>Eukaryota</taxon>
        <taxon>Fungi</taxon>
        <taxon>Dikarya</taxon>
        <taxon>Ascomycota</taxon>
        <taxon>Pezizomycotina</taxon>
        <taxon>Eurotiomycetes</taxon>
        <taxon>Eurotiomycetidae</taxon>
        <taxon>Eurotiales</taxon>
        <taxon>Trichocomaceae</taxon>
        <taxon>Talaromyces</taxon>
        <taxon>Talaromyces sect. Trachyspermi</taxon>
    </lineage>
</organism>
<dbReference type="PANTHER" id="PTHR30575:SF8">
    <property type="entry name" value="PEPTIDASE M20 DOMAIN-CONTAINING PROTEIN 2"/>
    <property type="match status" value="1"/>
</dbReference>
<dbReference type="FunFam" id="3.30.70.360:FF:000004">
    <property type="entry name" value="Peptidase M20 domain-containing protein 2"/>
    <property type="match status" value="1"/>
</dbReference>
<dbReference type="PANTHER" id="PTHR30575">
    <property type="entry name" value="PEPTIDASE M20"/>
    <property type="match status" value="1"/>
</dbReference>
<dbReference type="GeneID" id="31000271"/>
<dbReference type="InterPro" id="IPR036264">
    <property type="entry name" value="Bact_exopeptidase_dim_dom"/>
</dbReference>
<keyword evidence="5" id="KW-1185">Reference proteome</keyword>
<name>A0A225AQA2_TALAT</name>
<protein>
    <recommendedName>
        <fullName evidence="2">Peptidase M20 domain-containing protein 2</fullName>
    </recommendedName>
</protein>
<sequence length="400" mass="42237">MSAIDLASARAHILAAIDRDATALRQLNADIHSHPETAYEEVYAHDALTAFLETRGFNVRRHTYGLDTSFEAELGGDTGPVVVICAEYDALPNIGHGCGHNLIATSSMAAFLGLAEAVKKTPGIAGRVRILGTPAEEGGGGKARLVEAGAFKDPDIVAAIMAHPMSLHGMKDGNHGIAGFKMVASHKTRVEFRGRGAHAGGDPWNGLNALDAAVAAYTSVSMLRQQIQTDERIHGVIEDGGTVPNVIPDYTRMNWYIRSPTAARADSLLARAKACFEAAALATGCSVKYIPTLPADCIRKRADLPRSPSEPHAVPSIHGGNEPTQSQGNVSHVVPSFHGVFGIPTAPNIPGHHPEFAKAAKTDEAHEEAIICARGLAMLGLRVLTESGISEGAKRDFHAS</sequence>